<proteinExistence type="predicted"/>
<sequence>MYMKNRIYSQVKDTDHNKRRAGITLFEAFVSMILVSATIAIALPAFKAIGLQRKAVDERFQVTTALGNLAERISAENTWQTLSQEGLKKYQTALINQLGLKDPKVELELVENEEPAANRQVRIKVSWKNTYDDYVDPVMLTLWFYQMSPVHEKV</sequence>
<dbReference type="Proteomes" id="UP000315647">
    <property type="component" value="Chromosome"/>
</dbReference>
<keyword evidence="2" id="KW-1185">Reference proteome</keyword>
<accession>A0A517QFP7</accession>
<dbReference type="EMBL" id="CP037421">
    <property type="protein sequence ID" value="QDT30462.1"/>
    <property type="molecule type" value="Genomic_DNA"/>
</dbReference>
<reference evidence="1 2" key="1">
    <citation type="submission" date="2019-03" db="EMBL/GenBank/DDBJ databases">
        <title>Deep-cultivation of Planctomycetes and their phenomic and genomic characterization uncovers novel biology.</title>
        <authorList>
            <person name="Wiegand S."/>
            <person name="Jogler M."/>
            <person name="Boedeker C."/>
            <person name="Pinto D."/>
            <person name="Vollmers J."/>
            <person name="Rivas-Marin E."/>
            <person name="Kohn T."/>
            <person name="Peeters S.H."/>
            <person name="Heuer A."/>
            <person name="Rast P."/>
            <person name="Oberbeckmann S."/>
            <person name="Bunk B."/>
            <person name="Jeske O."/>
            <person name="Meyerdierks A."/>
            <person name="Storesund J.E."/>
            <person name="Kallscheuer N."/>
            <person name="Luecker S."/>
            <person name="Lage O.M."/>
            <person name="Pohl T."/>
            <person name="Merkel B.J."/>
            <person name="Hornburger P."/>
            <person name="Mueller R.-W."/>
            <person name="Bruemmer F."/>
            <person name="Labrenz M."/>
            <person name="Spormann A.M."/>
            <person name="Op den Camp H."/>
            <person name="Overmann J."/>
            <person name="Amann R."/>
            <person name="Jetten M.S.M."/>
            <person name="Mascher T."/>
            <person name="Medema M.H."/>
            <person name="Devos D.P."/>
            <person name="Kaster A.-K."/>
            <person name="Ovreas L."/>
            <person name="Rohde M."/>
            <person name="Galperin M.Y."/>
            <person name="Jogler C."/>
        </authorList>
    </citation>
    <scope>NUCLEOTIDE SEQUENCE [LARGE SCALE GENOMIC DNA]</scope>
    <source>
        <strain evidence="1 2">Enr10</strain>
    </source>
</reference>
<dbReference type="AlphaFoldDB" id="A0A518AFM0"/>
<evidence type="ECO:0000313" key="1">
    <source>
        <dbReference type="EMBL" id="QDT30462.1"/>
    </source>
</evidence>
<accession>A0A518AFM0</accession>
<name>A0A518AFM0_9PLAN</name>
<gene>
    <name evidence="1" type="ORF">Enr10x_58280</name>
</gene>
<protein>
    <submittedName>
        <fullName evidence="1">Uncharacterized protein</fullName>
    </submittedName>
</protein>
<organism evidence="1 2">
    <name type="scientific">Gimesia panareensis</name>
    <dbReference type="NCBI Taxonomy" id="2527978"/>
    <lineage>
        <taxon>Bacteria</taxon>
        <taxon>Pseudomonadati</taxon>
        <taxon>Planctomycetota</taxon>
        <taxon>Planctomycetia</taxon>
        <taxon>Planctomycetales</taxon>
        <taxon>Planctomycetaceae</taxon>
        <taxon>Gimesia</taxon>
    </lineage>
</organism>
<evidence type="ECO:0000313" key="2">
    <source>
        <dbReference type="Proteomes" id="UP000315647"/>
    </source>
</evidence>